<evidence type="ECO:0000256" key="1">
    <source>
        <dbReference type="ARBA" id="ARBA00009820"/>
    </source>
</evidence>
<comment type="similarity">
    <text evidence="1">Belongs to the TolB family.</text>
</comment>
<dbReference type="STRING" id="1300342.I596_199"/>
<evidence type="ECO:0000313" key="3">
    <source>
        <dbReference type="EMBL" id="ANB16238.1"/>
    </source>
</evidence>
<protein>
    <submittedName>
        <fullName evidence="3">WD40 domain protein beta Propeller</fullName>
    </submittedName>
</protein>
<dbReference type="EMBL" id="CP015249">
    <property type="protein sequence ID" value="ANB16238.1"/>
    <property type="molecule type" value="Genomic_DNA"/>
</dbReference>
<dbReference type="Pfam" id="PF07676">
    <property type="entry name" value="PD40"/>
    <property type="match status" value="2"/>
</dbReference>
<keyword evidence="2" id="KW-0732">Signal</keyword>
<accession>A0A167G7U2</accession>
<dbReference type="InterPro" id="IPR011659">
    <property type="entry name" value="WD40"/>
</dbReference>
<dbReference type="OrthoDB" id="9815657at2"/>
<dbReference type="SUPFAM" id="SSF82171">
    <property type="entry name" value="DPP6 N-terminal domain-like"/>
    <property type="match status" value="1"/>
</dbReference>
<dbReference type="Gene3D" id="2.120.10.30">
    <property type="entry name" value="TolB, C-terminal domain"/>
    <property type="match status" value="2"/>
</dbReference>
<dbReference type="PANTHER" id="PTHR36842:SF1">
    <property type="entry name" value="PROTEIN TOLB"/>
    <property type="match status" value="1"/>
</dbReference>
<gene>
    <name evidence="3" type="ORF">I596_199</name>
</gene>
<evidence type="ECO:0000256" key="2">
    <source>
        <dbReference type="SAM" id="SignalP"/>
    </source>
</evidence>
<reference evidence="3 4" key="1">
    <citation type="submission" date="2016-04" db="EMBL/GenBank/DDBJ databases">
        <title>Complete genome sequence of Dokdonella koreensis DS-123T.</title>
        <authorList>
            <person name="Kim J.F."/>
            <person name="Lee H."/>
            <person name="Kwak M.-J."/>
        </authorList>
    </citation>
    <scope>NUCLEOTIDE SEQUENCE [LARGE SCALE GENOMIC DNA]</scope>
    <source>
        <strain evidence="3 4">DS-123</strain>
    </source>
</reference>
<dbReference type="Proteomes" id="UP000076830">
    <property type="component" value="Chromosome"/>
</dbReference>
<evidence type="ECO:0000313" key="4">
    <source>
        <dbReference type="Proteomes" id="UP000076830"/>
    </source>
</evidence>
<dbReference type="PATRIC" id="fig|1300342.3.peg.194"/>
<dbReference type="AlphaFoldDB" id="A0A167G7U2"/>
<organism evidence="3 4">
    <name type="scientific">Dokdonella koreensis DS-123</name>
    <dbReference type="NCBI Taxonomy" id="1300342"/>
    <lineage>
        <taxon>Bacteria</taxon>
        <taxon>Pseudomonadati</taxon>
        <taxon>Pseudomonadota</taxon>
        <taxon>Gammaproteobacteria</taxon>
        <taxon>Lysobacterales</taxon>
        <taxon>Rhodanobacteraceae</taxon>
        <taxon>Dokdonella</taxon>
    </lineage>
</organism>
<dbReference type="KEGG" id="dko:I596_199"/>
<keyword evidence="4" id="KW-1185">Reference proteome</keyword>
<feature type="chain" id="PRO_5007886666" evidence="2">
    <location>
        <begin position="29"/>
        <end position="439"/>
    </location>
</feature>
<dbReference type="PANTHER" id="PTHR36842">
    <property type="entry name" value="PROTEIN TOLB HOMOLOG"/>
    <property type="match status" value="1"/>
</dbReference>
<sequence length="439" mass="45593">MNPRLLVARPYQALVALAACTVALPAPAVERISVSTTGAQGNSQSRFPVISGNGRYVAFASDASTLVPGDTNNATDVFVRDRVLGTTTRVSLTAAGAQSVGASNYPSISGDGSRIAFTSYGGLLPDSGFLNCYLLDRAAGTVSMIDRRPSGQPATTVCQPPTLSYDGRRAAFGSRDNGLVAGDTNGWADVFIRDLPTATTYRVGLGPGGVQGNQDVDNVRIAAGGDHAIYTSTASNLVPGDTNGVRDAFVAGLDGSTRRISLGPVSTQPNAEVGNIVATNWDGSIVAFSTTASNMPDWAPFAESTLYVRLPGSDTTVAISVPLSTSLPREGFNEEPDFSATGQYLVFYSTDQLIPGPDVTSGIYVVDLVEGLIALVSLLPNGQPAGGNAGPPRISADGSGIVWYSTSADLVPGDTNGTWDVFYARNPLYPEQIFATGFE</sequence>
<feature type="signal peptide" evidence="2">
    <location>
        <begin position="1"/>
        <end position="28"/>
    </location>
</feature>
<dbReference type="InterPro" id="IPR011042">
    <property type="entry name" value="6-blade_b-propeller_TolB-like"/>
</dbReference>
<dbReference type="RefSeq" id="WP_150131948.1">
    <property type="nucleotide sequence ID" value="NZ_CP015249.1"/>
</dbReference>
<proteinExistence type="inferred from homology"/>
<name>A0A167G7U2_9GAMM</name>
<dbReference type="PROSITE" id="PS51257">
    <property type="entry name" value="PROKAR_LIPOPROTEIN"/>
    <property type="match status" value="1"/>
</dbReference>